<dbReference type="RefSeq" id="XP_033388891.1">
    <property type="nucleotide sequence ID" value="XM_033522776.1"/>
</dbReference>
<accession>A0A6A5Y4S1</accession>
<dbReference type="Proteomes" id="UP000799778">
    <property type="component" value="Unassembled WGS sequence"/>
</dbReference>
<reference evidence="1" key="1">
    <citation type="journal article" date="2020" name="Stud. Mycol.">
        <title>101 Dothideomycetes genomes: a test case for predicting lifestyles and emergence of pathogens.</title>
        <authorList>
            <person name="Haridas S."/>
            <person name="Albert R."/>
            <person name="Binder M."/>
            <person name="Bloem J."/>
            <person name="Labutti K."/>
            <person name="Salamov A."/>
            <person name="Andreopoulos B."/>
            <person name="Baker S."/>
            <person name="Barry K."/>
            <person name="Bills G."/>
            <person name="Bluhm B."/>
            <person name="Cannon C."/>
            <person name="Castanera R."/>
            <person name="Culley D."/>
            <person name="Daum C."/>
            <person name="Ezra D."/>
            <person name="Gonzalez J."/>
            <person name="Henrissat B."/>
            <person name="Kuo A."/>
            <person name="Liang C."/>
            <person name="Lipzen A."/>
            <person name="Lutzoni F."/>
            <person name="Magnuson J."/>
            <person name="Mondo S."/>
            <person name="Nolan M."/>
            <person name="Ohm R."/>
            <person name="Pangilinan J."/>
            <person name="Park H.-J."/>
            <person name="Ramirez L."/>
            <person name="Alfaro M."/>
            <person name="Sun H."/>
            <person name="Tritt A."/>
            <person name="Yoshinaga Y."/>
            <person name="Zwiers L.-H."/>
            <person name="Turgeon B."/>
            <person name="Goodwin S."/>
            <person name="Spatafora J."/>
            <person name="Crous P."/>
            <person name="Grigoriev I."/>
        </authorList>
    </citation>
    <scope>NUCLEOTIDE SEQUENCE</scope>
    <source>
        <strain evidence="1">CBS 175.79</strain>
    </source>
</reference>
<gene>
    <name evidence="1" type="ORF">BU24DRAFT_2868</name>
</gene>
<proteinExistence type="predicted"/>
<sequence>MSTAVPSQVLLQGLERLFTGYNTLLNRHFWYRTYLKLAGGQPDVPTLRTTLSHPRHQIWRHCSRVVLPHYIYLDEVCPSWRAERVNTIHQIFEIPSHTSPPKSAQPQAKFQPWKAFIKIGETSIAKNSPTSAEGSEVRILAELDDKDLGG</sequence>
<keyword evidence="2" id="KW-1185">Reference proteome</keyword>
<evidence type="ECO:0000313" key="1">
    <source>
        <dbReference type="EMBL" id="KAF2020552.1"/>
    </source>
</evidence>
<dbReference type="EMBL" id="ML978066">
    <property type="protein sequence ID" value="KAF2020552.1"/>
    <property type="molecule type" value="Genomic_DNA"/>
</dbReference>
<organism evidence="1 2">
    <name type="scientific">Aaosphaeria arxii CBS 175.79</name>
    <dbReference type="NCBI Taxonomy" id="1450172"/>
    <lineage>
        <taxon>Eukaryota</taxon>
        <taxon>Fungi</taxon>
        <taxon>Dikarya</taxon>
        <taxon>Ascomycota</taxon>
        <taxon>Pezizomycotina</taxon>
        <taxon>Dothideomycetes</taxon>
        <taxon>Pleosporomycetidae</taxon>
        <taxon>Pleosporales</taxon>
        <taxon>Pleosporales incertae sedis</taxon>
        <taxon>Aaosphaeria</taxon>
    </lineage>
</organism>
<name>A0A6A5Y4S1_9PLEO</name>
<dbReference type="AlphaFoldDB" id="A0A6A5Y4S1"/>
<dbReference type="GeneID" id="54280173"/>
<evidence type="ECO:0000313" key="2">
    <source>
        <dbReference type="Proteomes" id="UP000799778"/>
    </source>
</evidence>
<protein>
    <submittedName>
        <fullName evidence="1">Uncharacterized protein</fullName>
    </submittedName>
</protein>